<accession>A0A9P6APF1</accession>
<evidence type="ECO:0000313" key="2">
    <source>
        <dbReference type="Proteomes" id="UP000886523"/>
    </source>
</evidence>
<comment type="caution">
    <text evidence="1">The sequence shown here is derived from an EMBL/GenBank/DDBJ whole genome shotgun (WGS) entry which is preliminary data.</text>
</comment>
<name>A0A9P6APF1_9AGAM</name>
<organism evidence="1 2">
    <name type="scientific">Hydnum rufescens UP504</name>
    <dbReference type="NCBI Taxonomy" id="1448309"/>
    <lineage>
        <taxon>Eukaryota</taxon>
        <taxon>Fungi</taxon>
        <taxon>Dikarya</taxon>
        <taxon>Basidiomycota</taxon>
        <taxon>Agaricomycotina</taxon>
        <taxon>Agaricomycetes</taxon>
        <taxon>Cantharellales</taxon>
        <taxon>Hydnaceae</taxon>
        <taxon>Hydnum</taxon>
    </lineage>
</organism>
<gene>
    <name evidence="1" type="ORF">BS47DRAFT_1413508</name>
</gene>
<evidence type="ECO:0000313" key="1">
    <source>
        <dbReference type="EMBL" id="KAF9509252.1"/>
    </source>
</evidence>
<reference evidence="1" key="1">
    <citation type="journal article" date="2020" name="Nat. Commun.">
        <title>Large-scale genome sequencing of mycorrhizal fungi provides insights into the early evolution of symbiotic traits.</title>
        <authorList>
            <person name="Miyauchi S."/>
            <person name="Kiss E."/>
            <person name="Kuo A."/>
            <person name="Drula E."/>
            <person name="Kohler A."/>
            <person name="Sanchez-Garcia M."/>
            <person name="Morin E."/>
            <person name="Andreopoulos B."/>
            <person name="Barry K.W."/>
            <person name="Bonito G."/>
            <person name="Buee M."/>
            <person name="Carver A."/>
            <person name="Chen C."/>
            <person name="Cichocki N."/>
            <person name="Clum A."/>
            <person name="Culley D."/>
            <person name="Crous P.W."/>
            <person name="Fauchery L."/>
            <person name="Girlanda M."/>
            <person name="Hayes R.D."/>
            <person name="Keri Z."/>
            <person name="LaButti K."/>
            <person name="Lipzen A."/>
            <person name="Lombard V."/>
            <person name="Magnuson J."/>
            <person name="Maillard F."/>
            <person name="Murat C."/>
            <person name="Nolan M."/>
            <person name="Ohm R.A."/>
            <person name="Pangilinan J."/>
            <person name="Pereira M.F."/>
            <person name="Perotto S."/>
            <person name="Peter M."/>
            <person name="Pfister S."/>
            <person name="Riley R."/>
            <person name="Sitrit Y."/>
            <person name="Stielow J.B."/>
            <person name="Szollosi G."/>
            <person name="Zifcakova L."/>
            <person name="Stursova M."/>
            <person name="Spatafora J.W."/>
            <person name="Tedersoo L."/>
            <person name="Vaario L.M."/>
            <person name="Yamada A."/>
            <person name="Yan M."/>
            <person name="Wang P."/>
            <person name="Xu J."/>
            <person name="Bruns T."/>
            <person name="Baldrian P."/>
            <person name="Vilgalys R."/>
            <person name="Dunand C."/>
            <person name="Henrissat B."/>
            <person name="Grigoriev I.V."/>
            <person name="Hibbett D."/>
            <person name="Nagy L.G."/>
            <person name="Martin F.M."/>
        </authorList>
    </citation>
    <scope>NUCLEOTIDE SEQUENCE</scope>
    <source>
        <strain evidence="1">UP504</strain>
    </source>
</reference>
<dbReference type="AlphaFoldDB" id="A0A9P6APF1"/>
<sequence length="55" mass="6359">MYEPIPPNYFSNRWLHEETRLPISFKHLIPPEKFPPTTPLLSLQPLPLASCCVAQ</sequence>
<keyword evidence="2" id="KW-1185">Reference proteome</keyword>
<dbReference type="Proteomes" id="UP000886523">
    <property type="component" value="Unassembled WGS sequence"/>
</dbReference>
<dbReference type="EMBL" id="MU129039">
    <property type="protein sequence ID" value="KAF9509252.1"/>
    <property type="molecule type" value="Genomic_DNA"/>
</dbReference>
<dbReference type="OrthoDB" id="3062570at2759"/>
<protein>
    <submittedName>
        <fullName evidence="1">Uncharacterized protein</fullName>
    </submittedName>
</protein>
<proteinExistence type="predicted"/>